<dbReference type="EMBL" id="JBHRZH010000047">
    <property type="protein sequence ID" value="MFC3766039.1"/>
    <property type="molecule type" value="Genomic_DNA"/>
</dbReference>
<dbReference type="Proteomes" id="UP001595699">
    <property type="component" value="Unassembled WGS sequence"/>
</dbReference>
<proteinExistence type="predicted"/>
<organism evidence="2 3">
    <name type="scientific">Tenggerimyces flavus</name>
    <dbReference type="NCBI Taxonomy" id="1708749"/>
    <lineage>
        <taxon>Bacteria</taxon>
        <taxon>Bacillati</taxon>
        <taxon>Actinomycetota</taxon>
        <taxon>Actinomycetes</taxon>
        <taxon>Propionibacteriales</taxon>
        <taxon>Nocardioidaceae</taxon>
        <taxon>Tenggerimyces</taxon>
    </lineage>
</organism>
<evidence type="ECO:0000313" key="3">
    <source>
        <dbReference type="Proteomes" id="UP001595699"/>
    </source>
</evidence>
<sequence>MLPVEDDPRDVAYRTLDAFTAENEELDKLLASLSYDVWSTPTPSEGWTIARQVAHLTLRAQDAIEAMTDRRRLLLTVERASPSPHHDADYGGLALANRHPETLLTQWREAREQFESTSHGILEGDISSLPGAGSERLVTIATAYGLMRTWAHAQDIFDALDRPRMPSERLWYVADLGIGMDDPRFTAHGVLPLGQMECRIELASPIGALWIWGDPTAAARLRGTAEDFCLYVTRRRTRWEVELTATMEVEAWMSTAPMLLAPAGRGYGPISA</sequence>
<protein>
    <submittedName>
        <fullName evidence="2">Maleylpyruvate isomerase family mycothiol-dependent enzyme</fullName>
    </submittedName>
</protein>
<dbReference type="InterPro" id="IPR034660">
    <property type="entry name" value="DinB/YfiT-like"/>
</dbReference>
<name>A0ABV7YMG9_9ACTN</name>
<keyword evidence="3" id="KW-1185">Reference proteome</keyword>
<evidence type="ECO:0000259" key="1">
    <source>
        <dbReference type="Pfam" id="PF11716"/>
    </source>
</evidence>
<keyword evidence="2" id="KW-0413">Isomerase</keyword>
<dbReference type="Gene3D" id="1.20.120.450">
    <property type="entry name" value="dinb family like domain"/>
    <property type="match status" value="1"/>
</dbReference>
<comment type="caution">
    <text evidence="2">The sequence shown here is derived from an EMBL/GenBank/DDBJ whole genome shotgun (WGS) entry which is preliminary data.</text>
</comment>
<dbReference type="NCBIfam" id="TIGR03083">
    <property type="entry name" value="maleylpyruvate isomerase family mycothiol-dependent enzyme"/>
    <property type="match status" value="1"/>
</dbReference>
<dbReference type="SUPFAM" id="SSF109854">
    <property type="entry name" value="DinB/YfiT-like putative metalloenzymes"/>
    <property type="match status" value="1"/>
</dbReference>
<dbReference type="InterPro" id="IPR024344">
    <property type="entry name" value="MDMPI_metal-binding"/>
</dbReference>
<dbReference type="InterPro" id="IPR017517">
    <property type="entry name" value="Maleyloyr_isom"/>
</dbReference>
<dbReference type="Pfam" id="PF11716">
    <property type="entry name" value="MDMPI_N"/>
    <property type="match status" value="1"/>
</dbReference>
<reference evidence="3" key="1">
    <citation type="journal article" date="2019" name="Int. J. Syst. Evol. Microbiol.">
        <title>The Global Catalogue of Microorganisms (GCM) 10K type strain sequencing project: providing services to taxonomists for standard genome sequencing and annotation.</title>
        <authorList>
            <consortium name="The Broad Institute Genomics Platform"/>
            <consortium name="The Broad Institute Genome Sequencing Center for Infectious Disease"/>
            <person name="Wu L."/>
            <person name="Ma J."/>
        </authorList>
    </citation>
    <scope>NUCLEOTIDE SEQUENCE [LARGE SCALE GENOMIC DNA]</scope>
    <source>
        <strain evidence="3">CGMCC 4.7241</strain>
    </source>
</reference>
<dbReference type="GO" id="GO:0016853">
    <property type="term" value="F:isomerase activity"/>
    <property type="evidence" value="ECO:0007669"/>
    <property type="project" value="UniProtKB-KW"/>
</dbReference>
<gene>
    <name evidence="2" type="ORF">ACFOUW_34760</name>
</gene>
<feature type="domain" description="Mycothiol-dependent maleylpyruvate isomerase metal-binding" evidence="1">
    <location>
        <begin position="20"/>
        <end position="156"/>
    </location>
</feature>
<evidence type="ECO:0000313" key="2">
    <source>
        <dbReference type="EMBL" id="MFC3766039.1"/>
    </source>
</evidence>
<accession>A0ABV7YMG9</accession>
<dbReference type="RefSeq" id="WP_205121735.1">
    <property type="nucleotide sequence ID" value="NZ_JAFBCM010000001.1"/>
</dbReference>